<proteinExistence type="inferred from homology"/>
<name>A0A6S6P134_9MYCO</name>
<dbReference type="EMBL" id="AP023287">
    <property type="protein sequence ID" value="BCI53533.1"/>
    <property type="molecule type" value="Genomic_DNA"/>
</dbReference>
<dbReference type="RefSeq" id="WP_185291564.1">
    <property type="nucleotide sequence ID" value="NZ_AP023287.1"/>
</dbReference>
<dbReference type="PANTHER" id="PTHR43039">
    <property type="entry name" value="ESTERASE-RELATED"/>
    <property type="match status" value="1"/>
</dbReference>
<dbReference type="GO" id="GO:0016787">
    <property type="term" value="F:hydrolase activity"/>
    <property type="evidence" value="ECO:0007669"/>
    <property type="project" value="UniProtKB-KW"/>
</dbReference>
<dbReference type="AlphaFoldDB" id="A0A6S6P134"/>
<evidence type="ECO:0000256" key="1">
    <source>
        <dbReference type="ARBA" id="ARBA00008645"/>
    </source>
</evidence>
<evidence type="ECO:0000313" key="4">
    <source>
        <dbReference type="Proteomes" id="UP000515734"/>
    </source>
</evidence>
<dbReference type="Gene3D" id="3.40.50.1820">
    <property type="entry name" value="alpha/beta hydrolase"/>
    <property type="match status" value="1"/>
</dbReference>
<gene>
    <name evidence="3" type="ORF">NIIDNTM18_28110</name>
</gene>
<evidence type="ECO:0000259" key="2">
    <source>
        <dbReference type="Pfam" id="PF12697"/>
    </source>
</evidence>
<comment type="similarity">
    <text evidence="1">Belongs to the AB hydrolase superfamily.</text>
</comment>
<dbReference type="Pfam" id="PF12697">
    <property type="entry name" value="Abhydrolase_6"/>
    <property type="match status" value="1"/>
</dbReference>
<dbReference type="InterPro" id="IPR029058">
    <property type="entry name" value="AB_hydrolase_fold"/>
</dbReference>
<evidence type="ECO:0000313" key="3">
    <source>
        <dbReference type="EMBL" id="BCI53533.1"/>
    </source>
</evidence>
<feature type="domain" description="AB hydrolase-1" evidence="2">
    <location>
        <begin position="20"/>
        <end position="258"/>
    </location>
</feature>
<dbReference type="SUPFAM" id="SSF53474">
    <property type="entry name" value="alpha/beta-Hydrolases"/>
    <property type="match status" value="1"/>
</dbReference>
<accession>A0A6S6P134</accession>
<keyword evidence="3" id="KW-0378">Hydrolase</keyword>
<protein>
    <submittedName>
        <fullName evidence="3">Hydrolase</fullName>
    </submittedName>
</protein>
<sequence length="266" mass="28870">MDVHSRNNVRIVGPEQGSTIVLAHGFGCDQNLWRRVTPRLAPEFRVVLFDHVGSGSSDPAAWDADRYSSLQGYADDILLLLRELDLRDVVFVGHSVAAMMGVIAAGADPSRFAKLVLLTPSPCYVDDGDYRGGFSRADIDELLESMESNYLGWSRAMAPTIMGAPEQPELSEELAESFCRTDPARARVFARATFLSDNRADLDRVHVPTLVVECAYDAIAPRGVGAFVHDHIGGSALLTLETTGHCPHLSAPEETAEAIATFARST</sequence>
<organism evidence="3 4">
    <name type="scientific">Mycolicibacterium litorale</name>
    <dbReference type="NCBI Taxonomy" id="758802"/>
    <lineage>
        <taxon>Bacteria</taxon>
        <taxon>Bacillati</taxon>
        <taxon>Actinomycetota</taxon>
        <taxon>Actinomycetes</taxon>
        <taxon>Mycobacteriales</taxon>
        <taxon>Mycobacteriaceae</taxon>
        <taxon>Mycolicibacterium</taxon>
    </lineage>
</organism>
<dbReference type="InterPro" id="IPR000073">
    <property type="entry name" value="AB_hydrolase_1"/>
</dbReference>
<dbReference type="Proteomes" id="UP000515734">
    <property type="component" value="Chromosome"/>
</dbReference>
<reference evidence="3 4" key="1">
    <citation type="submission" date="2020-07" db="EMBL/GenBank/DDBJ databases">
        <title>Complete genome sequence of Mycolicibacterium litorale like strain isolated from cardiac implantable electronic device infection.</title>
        <authorList>
            <person name="Fukano H."/>
            <person name="Miyama H."/>
            <person name="Hoshino Y."/>
        </authorList>
    </citation>
    <scope>NUCLEOTIDE SEQUENCE [LARGE SCALE GENOMIC DNA]</scope>
    <source>
        <strain evidence="3 4">NIIDNTM18</strain>
    </source>
</reference>